<dbReference type="GO" id="GO:0005509">
    <property type="term" value="F:calcium ion binding"/>
    <property type="evidence" value="ECO:0007669"/>
    <property type="project" value="InterPro"/>
</dbReference>
<dbReference type="SMART" id="SM00112">
    <property type="entry name" value="CA"/>
    <property type="match status" value="4"/>
</dbReference>
<dbReference type="GO" id="GO:0016020">
    <property type="term" value="C:membrane"/>
    <property type="evidence" value="ECO:0007669"/>
    <property type="project" value="InterPro"/>
</dbReference>
<dbReference type="InterPro" id="IPR015919">
    <property type="entry name" value="Cadherin-like_sf"/>
</dbReference>
<feature type="region of interest" description="Disordered" evidence="1">
    <location>
        <begin position="155"/>
        <end position="175"/>
    </location>
</feature>
<feature type="domain" description="Cadherin" evidence="2">
    <location>
        <begin position="295"/>
        <end position="388"/>
    </location>
</feature>
<dbReference type="eggNOG" id="COG2911">
    <property type="taxonomic scope" value="Bacteria"/>
</dbReference>
<protein>
    <recommendedName>
        <fullName evidence="2">Cadherin domain-containing protein</fullName>
    </recommendedName>
</protein>
<keyword evidence="4" id="KW-1185">Reference proteome</keyword>
<dbReference type="PROSITE" id="PS50268">
    <property type="entry name" value="CADHERIN_2"/>
    <property type="match status" value="4"/>
</dbReference>
<dbReference type="Gene3D" id="2.60.40.10">
    <property type="entry name" value="Immunoglobulins"/>
    <property type="match status" value="5"/>
</dbReference>
<proteinExistence type="predicted"/>
<dbReference type="InterPro" id="IPR002126">
    <property type="entry name" value="Cadherin-like_dom"/>
</dbReference>
<dbReference type="EMBL" id="BAUJ01000047">
    <property type="protein sequence ID" value="GAD90567.1"/>
    <property type="molecule type" value="Genomic_DNA"/>
</dbReference>
<sequence length="719" mass="77818">MTVKLMADLGKNKKATEVSKSDAKIKRVRKTRRLVIPQTYFARNNSMALILPSYHVVDAGHHSEHSVSDRIHHSEYVEHSQPQSYEQAEVKGKQSVNPQPTTQPAMVTDEFLPKHQTENTGGHHYHYIDHYGNFVTPLTGVLSYGQFTTAAVTTTDSHSNTNTSTQPNTSYLTPPVIGVPESGTVKEDTALVTHGTIDAHSAQKGTGLTFTPDNVHGQYGEFALDKDSGEWSYTLDNSHHQNLALGETHTETLHVTITNTAGVSVYQDITVTVQGTNDTPVITSQTQHGATKEDGTLFVQGQVTATDVDHGAVLTYTPDNLQGHYGVFSLNSSTGKWHYTLDNNAHQALAQGESHTETLLVTVTDDKGAMNTQQVIVTVEGTNDKPVLHSDVHTGDVNEDGTLFVRGQVLATDVDHNNKLTYTSGNHHENYGSFTLNPDSGTWTYTLDNAHHQALAQGEVHTESMLVTVTDDKGATVTENIQVTITGTNDKPVITSNAQAATVKEDDVLFVDGQVTATDVDHHAVLTYTPDSLKGTYGTFVLNQSSGKWHYTLDNNAHQALAEGESHVETMLVTVTDDQGATTTQQVSVTVEGTNDKPVLHADTHTGSVNEDGTLFARGQVLATDVDHNSKLTYTAGSEHGTYGDFTLNTDSGTWTYTLDNQHHQDLAAGETHTESMLVTVTDDKGATVTETVQITVTGTNDKPVITSNAQAATVKEDD</sequence>
<dbReference type="PANTHER" id="PTHR14139:SF2">
    <property type="entry name" value="CALSYNTENIN-1"/>
    <property type="match status" value="1"/>
</dbReference>
<feature type="domain" description="Cadherin" evidence="2">
    <location>
        <begin position="401"/>
        <end position="494"/>
    </location>
</feature>
<evidence type="ECO:0000313" key="4">
    <source>
        <dbReference type="Proteomes" id="UP000017800"/>
    </source>
</evidence>
<dbReference type="GO" id="GO:0007156">
    <property type="term" value="P:homophilic cell adhesion via plasma membrane adhesion molecules"/>
    <property type="evidence" value="ECO:0007669"/>
    <property type="project" value="InterPro"/>
</dbReference>
<gene>
    <name evidence="3" type="ORF">VHA01S_047_00370</name>
</gene>
<reference evidence="3 4" key="1">
    <citation type="submission" date="2013-11" db="EMBL/GenBank/DDBJ databases">
        <title>Whole genome shotgun sequence of Vibrio halioticoli NBRC 102217.</title>
        <authorList>
            <person name="Isaki S."/>
            <person name="Kimura A."/>
            <person name="Ohji S."/>
            <person name="Hosoyama A."/>
            <person name="Fujita N."/>
            <person name="Hashimoto M."/>
            <person name="Hosoyama Y."/>
            <person name="Yamazoe A."/>
        </authorList>
    </citation>
    <scope>NUCLEOTIDE SEQUENCE [LARGE SCALE GENOMIC DNA]</scope>
    <source>
        <strain evidence="3 4">NBRC 102217</strain>
    </source>
</reference>
<dbReference type="Pfam" id="PF17803">
    <property type="entry name" value="Cadherin_4"/>
    <property type="match status" value="4"/>
</dbReference>
<organism evidence="3 4">
    <name type="scientific">Vibrio halioticoli NBRC 102217</name>
    <dbReference type="NCBI Taxonomy" id="1219072"/>
    <lineage>
        <taxon>Bacteria</taxon>
        <taxon>Pseudomonadati</taxon>
        <taxon>Pseudomonadota</taxon>
        <taxon>Gammaproteobacteria</taxon>
        <taxon>Vibrionales</taxon>
        <taxon>Vibrionaceae</taxon>
        <taxon>Vibrio</taxon>
    </lineage>
</organism>
<dbReference type="InterPro" id="IPR013783">
    <property type="entry name" value="Ig-like_fold"/>
</dbReference>
<dbReference type="PANTHER" id="PTHR14139">
    <property type="entry name" value="CALSYNTENIN"/>
    <property type="match status" value="1"/>
</dbReference>
<dbReference type="SUPFAM" id="SSF49313">
    <property type="entry name" value="Cadherin-like"/>
    <property type="match status" value="4"/>
</dbReference>
<feature type="non-terminal residue" evidence="3">
    <location>
        <position position="719"/>
    </location>
</feature>
<evidence type="ECO:0000256" key="1">
    <source>
        <dbReference type="SAM" id="MobiDB-lite"/>
    </source>
</evidence>
<feature type="domain" description="Cadherin" evidence="2">
    <location>
        <begin position="511"/>
        <end position="600"/>
    </location>
</feature>
<evidence type="ECO:0000259" key="2">
    <source>
        <dbReference type="PROSITE" id="PS50268"/>
    </source>
</evidence>
<accession>V5FP63</accession>
<dbReference type="InterPro" id="IPR010221">
    <property type="entry name" value="VCBS_dom"/>
</dbReference>
<dbReference type="AlphaFoldDB" id="V5FP63"/>
<dbReference type="Proteomes" id="UP000017800">
    <property type="component" value="Unassembled WGS sequence"/>
</dbReference>
<dbReference type="NCBIfam" id="NF012211">
    <property type="entry name" value="tand_rpt_95"/>
    <property type="match status" value="3"/>
</dbReference>
<comment type="caution">
    <text evidence="3">The sequence shown here is derived from an EMBL/GenBank/DDBJ whole genome shotgun (WGS) entry which is preliminary data.</text>
</comment>
<feature type="domain" description="Cadherin" evidence="2">
    <location>
        <begin position="613"/>
        <end position="706"/>
    </location>
</feature>
<dbReference type="NCBIfam" id="TIGR01965">
    <property type="entry name" value="VCBS_repeat"/>
    <property type="match status" value="5"/>
</dbReference>
<feature type="compositionally biased region" description="Low complexity" evidence="1">
    <location>
        <begin position="155"/>
        <end position="170"/>
    </location>
</feature>
<dbReference type="InterPro" id="IPR040853">
    <property type="entry name" value="RapA2_cadherin-like"/>
</dbReference>
<evidence type="ECO:0000313" key="3">
    <source>
        <dbReference type="EMBL" id="GAD90567.1"/>
    </source>
</evidence>
<name>V5FP63_9VIBR</name>